<evidence type="ECO:0000259" key="5">
    <source>
        <dbReference type="PROSITE" id="PS01124"/>
    </source>
</evidence>
<name>A0A828Z2T1_9LEPT</name>
<feature type="transmembrane region" description="Helical" evidence="4">
    <location>
        <begin position="174"/>
        <end position="194"/>
    </location>
</feature>
<dbReference type="GO" id="GO:0043565">
    <property type="term" value="F:sequence-specific DNA binding"/>
    <property type="evidence" value="ECO:0007669"/>
    <property type="project" value="InterPro"/>
</dbReference>
<comment type="caution">
    <text evidence="6">The sequence shown here is derived from an EMBL/GenBank/DDBJ whole genome shotgun (WGS) entry which is preliminary data.</text>
</comment>
<gene>
    <name evidence="6" type="ORF">LEP1GSC036_3212</name>
</gene>
<dbReference type="PROSITE" id="PS00041">
    <property type="entry name" value="HTH_ARAC_FAMILY_1"/>
    <property type="match status" value="1"/>
</dbReference>
<dbReference type="InterPro" id="IPR009057">
    <property type="entry name" value="Homeodomain-like_sf"/>
</dbReference>
<protein>
    <submittedName>
        <fullName evidence="6">DNA-binding helix-turn-helix protein</fullName>
    </submittedName>
</protein>
<evidence type="ECO:0000256" key="4">
    <source>
        <dbReference type="SAM" id="Phobius"/>
    </source>
</evidence>
<dbReference type="RefSeq" id="WP_004499451.1">
    <property type="nucleotide sequence ID" value="NZ_AFLV02000038.1"/>
</dbReference>
<sequence>MPTLNSQGIISLFLNKTGINRFFWKKIRFLYIKFPKKFTRLNRNRGKDNFEDIIIPIQFFLLWLSTTLWDTKLYELDISIKLKFVALIYGLQLVPLVLVRPALKSILGIESSFLSIVKGIILTVFVCFTFFYSFNDFWSLTLYSGILTCILALYISVETSFLILKRKLVFRFQIFSLIPLLMGLILVCNIFYNLTFNRNLQFFPFLSYGINLTILYFVYLKKYHSRYSAFSPKIEMFSETNLKKTRRNTDSELQVIEDTKKHNILLIREDQLVTLEDKLKLFIEERNYIQNIRLPDLANYLGITLHLTSRYLNHYKKTSFSDFINELRIQDARKLLETHYETMNFMDIALATGFESYPAFSRAFKKRVGTSPFVFLREIKRKLKKYSHS</sequence>
<dbReference type="AlphaFoldDB" id="A0A828Z2T1"/>
<dbReference type="Proteomes" id="UP000001338">
    <property type="component" value="Unassembled WGS sequence"/>
</dbReference>
<keyword evidence="2 6" id="KW-0238">DNA-binding</keyword>
<dbReference type="GO" id="GO:0003700">
    <property type="term" value="F:DNA-binding transcription factor activity"/>
    <property type="evidence" value="ECO:0007669"/>
    <property type="project" value="InterPro"/>
</dbReference>
<keyword evidence="3" id="KW-0804">Transcription</keyword>
<dbReference type="EMBL" id="AFLV02000038">
    <property type="protein sequence ID" value="EKR64584.1"/>
    <property type="molecule type" value="Genomic_DNA"/>
</dbReference>
<evidence type="ECO:0000313" key="7">
    <source>
        <dbReference type="Proteomes" id="UP000001338"/>
    </source>
</evidence>
<feature type="transmembrane region" description="Helical" evidence="4">
    <location>
        <begin position="115"/>
        <end position="134"/>
    </location>
</feature>
<dbReference type="PROSITE" id="PS01124">
    <property type="entry name" value="HTH_ARAC_FAMILY_2"/>
    <property type="match status" value="1"/>
</dbReference>
<evidence type="ECO:0000313" key="6">
    <source>
        <dbReference type="EMBL" id="EKR64584.1"/>
    </source>
</evidence>
<dbReference type="SMART" id="SM00342">
    <property type="entry name" value="HTH_ARAC"/>
    <property type="match status" value="1"/>
</dbReference>
<feature type="transmembrane region" description="Helical" evidence="4">
    <location>
        <begin position="140"/>
        <end position="162"/>
    </location>
</feature>
<dbReference type="Pfam" id="PF12833">
    <property type="entry name" value="HTH_18"/>
    <property type="match status" value="1"/>
</dbReference>
<dbReference type="InterPro" id="IPR018060">
    <property type="entry name" value="HTH_AraC"/>
</dbReference>
<feature type="transmembrane region" description="Helical" evidence="4">
    <location>
        <begin position="84"/>
        <end position="103"/>
    </location>
</feature>
<evidence type="ECO:0000256" key="1">
    <source>
        <dbReference type="ARBA" id="ARBA00023015"/>
    </source>
</evidence>
<evidence type="ECO:0000256" key="3">
    <source>
        <dbReference type="ARBA" id="ARBA00023163"/>
    </source>
</evidence>
<proteinExistence type="predicted"/>
<dbReference type="SUPFAM" id="SSF46689">
    <property type="entry name" value="Homeodomain-like"/>
    <property type="match status" value="1"/>
</dbReference>
<feature type="transmembrane region" description="Helical" evidence="4">
    <location>
        <begin position="200"/>
        <end position="220"/>
    </location>
</feature>
<keyword evidence="4" id="KW-0472">Membrane</keyword>
<evidence type="ECO:0000256" key="2">
    <source>
        <dbReference type="ARBA" id="ARBA00023125"/>
    </source>
</evidence>
<dbReference type="InterPro" id="IPR018062">
    <property type="entry name" value="HTH_AraC-typ_CS"/>
</dbReference>
<dbReference type="PANTHER" id="PTHR43280:SF29">
    <property type="entry name" value="ARAC-FAMILY TRANSCRIPTIONAL REGULATOR"/>
    <property type="match status" value="1"/>
</dbReference>
<keyword evidence="4" id="KW-0812">Transmembrane</keyword>
<reference evidence="6 7" key="1">
    <citation type="submission" date="2012-10" db="EMBL/GenBank/DDBJ databases">
        <authorList>
            <person name="Harkins D.M."/>
            <person name="Durkin A.S."/>
            <person name="Brinkac L.M."/>
            <person name="Haft D.H."/>
            <person name="Selengut J.D."/>
            <person name="Sanka R."/>
            <person name="DePew J."/>
            <person name="Purushe J."/>
            <person name="Whelen A.C."/>
            <person name="Vinetz J.M."/>
            <person name="Sutton G.G."/>
            <person name="Nierman W.C."/>
            <person name="Fouts D.E."/>
        </authorList>
    </citation>
    <scope>NUCLEOTIDE SEQUENCE [LARGE SCALE GENOMIC DNA]</scope>
    <source>
        <strain evidence="6 7">2006001853</strain>
    </source>
</reference>
<accession>A0A828Z2T1</accession>
<keyword evidence="1" id="KW-0805">Transcription regulation</keyword>
<dbReference type="Gene3D" id="1.10.10.60">
    <property type="entry name" value="Homeodomain-like"/>
    <property type="match status" value="2"/>
</dbReference>
<keyword evidence="4" id="KW-1133">Transmembrane helix</keyword>
<organism evidence="6 7">
    <name type="scientific">Leptospira weilii str. 2006001853</name>
    <dbReference type="NCBI Taxonomy" id="1001589"/>
    <lineage>
        <taxon>Bacteria</taxon>
        <taxon>Pseudomonadati</taxon>
        <taxon>Spirochaetota</taxon>
        <taxon>Spirochaetia</taxon>
        <taxon>Leptospirales</taxon>
        <taxon>Leptospiraceae</taxon>
        <taxon>Leptospira</taxon>
    </lineage>
</organism>
<dbReference type="PANTHER" id="PTHR43280">
    <property type="entry name" value="ARAC-FAMILY TRANSCRIPTIONAL REGULATOR"/>
    <property type="match status" value="1"/>
</dbReference>
<feature type="transmembrane region" description="Helical" evidence="4">
    <location>
        <begin position="50"/>
        <end position="69"/>
    </location>
</feature>
<feature type="domain" description="HTH araC/xylS-type" evidence="5">
    <location>
        <begin position="277"/>
        <end position="378"/>
    </location>
</feature>